<evidence type="ECO:0000313" key="2">
    <source>
        <dbReference type="EMBL" id="NYZ64743.1"/>
    </source>
</evidence>
<dbReference type="InterPro" id="IPR011008">
    <property type="entry name" value="Dimeric_a/b-barrel"/>
</dbReference>
<dbReference type="SUPFAM" id="SSF54909">
    <property type="entry name" value="Dimeric alpha+beta barrel"/>
    <property type="match status" value="1"/>
</dbReference>
<comment type="caution">
    <text evidence="2">The sequence shown here is derived from an EMBL/GenBank/DDBJ whole genome shotgun (WGS) entry which is preliminary data.</text>
</comment>
<sequence>MIKVIIERVVDNDLVGHYETFVKQTFQAVVQAPGFVGCEALKNLQQPNHRFIITQWDNVQSWQNWQHSETRQSLVANIQPMLLHEEKVVILSD</sequence>
<keyword evidence="3" id="KW-1185">Reference proteome</keyword>
<organism evidence="2 3">
    <name type="scientific">Spartinivicinus marinus</name>
    <dbReference type="NCBI Taxonomy" id="2994442"/>
    <lineage>
        <taxon>Bacteria</taxon>
        <taxon>Pseudomonadati</taxon>
        <taxon>Pseudomonadota</taxon>
        <taxon>Gammaproteobacteria</taxon>
        <taxon>Oceanospirillales</taxon>
        <taxon>Zooshikellaceae</taxon>
        <taxon>Spartinivicinus</taxon>
    </lineage>
</organism>
<reference evidence="2 3" key="1">
    <citation type="submission" date="2020-07" db="EMBL/GenBank/DDBJ databases">
        <title>Endozoicomonas sp. nov., isolated from sediment.</title>
        <authorList>
            <person name="Gu T."/>
        </authorList>
    </citation>
    <scope>NUCLEOTIDE SEQUENCE [LARGE SCALE GENOMIC DNA]</scope>
    <source>
        <strain evidence="2 3">SM1973</strain>
    </source>
</reference>
<accession>A0A853HTZ0</accession>
<dbReference type="RefSeq" id="WP_180566775.1">
    <property type="nucleotide sequence ID" value="NZ_JACCKB010000002.1"/>
</dbReference>
<dbReference type="GO" id="GO:0004497">
    <property type="term" value="F:monooxygenase activity"/>
    <property type="evidence" value="ECO:0007669"/>
    <property type="project" value="UniProtKB-KW"/>
</dbReference>
<evidence type="ECO:0000313" key="3">
    <source>
        <dbReference type="Proteomes" id="UP000569732"/>
    </source>
</evidence>
<keyword evidence="2" id="KW-0503">Monooxygenase</keyword>
<feature type="domain" description="ABM" evidence="1">
    <location>
        <begin position="1"/>
        <end position="73"/>
    </location>
</feature>
<gene>
    <name evidence="2" type="ORF">H0A36_01910</name>
</gene>
<dbReference type="InterPro" id="IPR007138">
    <property type="entry name" value="ABM_dom"/>
</dbReference>
<proteinExistence type="predicted"/>
<protein>
    <submittedName>
        <fullName evidence="2">Antibiotic biosynthesis monooxygenase</fullName>
    </submittedName>
</protein>
<dbReference type="Proteomes" id="UP000569732">
    <property type="component" value="Unassembled WGS sequence"/>
</dbReference>
<dbReference type="EMBL" id="JACCKB010000002">
    <property type="protein sequence ID" value="NYZ64743.1"/>
    <property type="molecule type" value="Genomic_DNA"/>
</dbReference>
<evidence type="ECO:0000259" key="1">
    <source>
        <dbReference type="Pfam" id="PF03992"/>
    </source>
</evidence>
<keyword evidence="2" id="KW-0560">Oxidoreductase</keyword>
<name>A0A853HTZ0_9GAMM</name>
<dbReference type="Gene3D" id="3.30.70.100">
    <property type="match status" value="1"/>
</dbReference>
<dbReference type="Pfam" id="PF03992">
    <property type="entry name" value="ABM"/>
    <property type="match status" value="1"/>
</dbReference>
<dbReference type="AlphaFoldDB" id="A0A853HTZ0"/>